<protein>
    <recommendedName>
        <fullName evidence="5">Glutathione peroxidase</fullName>
    </recommendedName>
</protein>
<dbReference type="EMBL" id="CAJPVJ010001030">
    <property type="protein sequence ID" value="CAG2163918.1"/>
    <property type="molecule type" value="Genomic_DNA"/>
</dbReference>
<dbReference type="OrthoDB" id="446890at2759"/>
<dbReference type="FunFam" id="3.40.30.10:FF:000025">
    <property type="entry name" value="Glutathione peroxidase"/>
    <property type="match status" value="1"/>
</dbReference>
<dbReference type="InterPro" id="IPR029759">
    <property type="entry name" value="GPX_AS"/>
</dbReference>
<gene>
    <name evidence="7" type="ORF">ONB1V03_LOCUS3479</name>
</gene>
<evidence type="ECO:0000256" key="3">
    <source>
        <dbReference type="ARBA" id="ARBA00023002"/>
    </source>
</evidence>
<dbReference type="PIRSF" id="PIRSF000303">
    <property type="entry name" value="Glutathion_perox"/>
    <property type="match status" value="1"/>
</dbReference>
<evidence type="ECO:0000313" key="8">
    <source>
        <dbReference type="Proteomes" id="UP000728032"/>
    </source>
</evidence>
<proteinExistence type="inferred from homology"/>
<dbReference type="PROSITE" id="PS51355">
    <property type="entry name" value="GLUTATHIONE_PEROXID_3"/>
    <property type="match status" value="1"/>
</dbReference>
<dbReference type="GO" id="GO:0004601">
    <property type="term" value="F:peroxidase activity"/>
    <property type="evidence" value="ECO:0007669"/>
    <property type="project" value="UniProtKB-KW"/>
</dbReference>
<accession>A0A7R9LJR2</accession>
<reference evidence="7" key="1">
    <citation type="submission" date="2020-11" db="EMBL/GenBank/DDBJ databases">
        <authorList>
            <person name="Tran Van P."/>
        </authorList>
    </citation>
    <scope>NUCLEOTIDE SEQUENCE</scope>
</reference>
<dbReference type="Gene3D" id="3.40.30.10">
    <property type="entry name" value="Glutaredoxin"/>
    <property type="match status" value="1"/>
</dbReference>
<feature type="active site" evidence="4">
    <location>
        <position position="45"/>
    </location>
</feature>
<dbReference type="EMBL" id="OC915855">
    <property type="protein sequence ID" value="CAD7642226.1"/>
    <property type="molecule type" value="Genomic_DNA"/>
</dbReference>
<dbReference type="Pfam" id="PF00255">
    <property type="entry name" value="GSHPx"/>
    <property type="match status" value="1"/>
</dbReference>
<dbReference type="AlphaFoldDB" id="A0A7R9LJR2"/>
<dbReference type="PROSITE" id="PS51352">
    <property type="entry name" value="THIOREDOXIN_2"/>
    <property type="match status" value="1"/>
</dbReference>
<evidence type="ECO:0000256" key="2">
    <source>
        <dbReference type="ARBA" id="ARBA00022559"/>
    </source>
</evidence>
<evidence type="ECO:0000259" key="6">
    <source>
        <dbReference type="PROSITE" id="PS51352"/>
    </source>
</evidence>
<dbReference type="InterPro" id="IPR013766">
    <property type="entry name" value="Thioredoxin_domain"/>
</dbReference>
<dbReference type="InterPro" id="IPR000889">
    <property type="entry name" value="Glutathione_peroxidase"/>
</dbReference>
<dbReference type="PANTHER" id="PTHR11592">
    <property type="entry name" value="GLUTATHIONE PEROXIDASE"/>
    <property type="match status" value="1"/>
</dbReference>
<comment type="similarity">
    <text evidence="1 5">Belongs to the glutathione peroxidase family.</text>
</comment>
<evidence type="ECO:0000256" key="1">
    <source>
        <dbReference type="ARBA" id="ARBA00006926"/>
    </source>
</evidence>
<dbReference type="CDD" id="cd00340">
    <property type="entry name" value="GSH_Peroxidase"/>
    <property type="match status" value="1"/>
</dbReference>
<dbReference type="PROSITE" id="PS00460">
    <property type="entry name" value="GLUTATHIONE_PEROXID_1"/>
    <property type="match status" value="1"/>
</dbReference>
<feature type="domain" description="Thioredoxin" evidence="6">
    <location>
        <begin position="7"/>
        <end position="172"/>
    </location>
</feature>
<dbReference type="PRINTS" id="PR01011">
    <property type="entry name" value="GLUTPROXDASE"/>
</dbReference>
<evidence type="ECO:0000313" key="7">
    <source>
        <dbReference type="EMBL" id="CAD7642226.1"/>
    </source>
</evidence>
<dbReference type="InterPro" id="IPR036249">
    <property type="entry name" value="Thioredoxin-like_sf"/>
</dbReference>
<dbReference type="Proteomes" id="UP000728032">
    <property type="component" value="Unassembled WGS sequence"/>
</dbReference>
<dbReference type="PANTHER" id="PTHR11592:SF134">
    <property type="entry name" value="PHOSPHOLIPID HYDROPEROXIDE GLUTATHIONE PEROXIDASE"/>
    <property type="match status" value="1"/>
</dbReference>
<evidence type="ECO:0000256" key="4">
    <source>
        <dbReference type="PIRSR" id="PIRSR000303-1"/>
    </source>
</evidence>
<keyword evidence="2 5" id="KW-0575">Peroxidase</keyword>
<dbReference type="SUPFAM" id="SSF52833">
    <property type="entry name" value="Thioredoxin-like"/>
    <property type="match status" value="1"/>
</dbReference>
<organism evidence="7">
    <name type="scientific">Oppiella nova</name>
    <dbReference type="NCBI Taxonomy" id="334625"/>
    <lineage>
        <taxon>Eukaryota</taxon>
        <taxon>Metazoa</taxon>
        <taxon>Ecdysozoa</taxon>
        <taxon>Arthropoda</taxon>
        <taxon>Chelicerata</taxon>
        <taxon>Arachnida</taxon>
        <taxon>Acari</taxon>
        <taxon>Acariformes</taxon>
        <taxon>Sarcoptiformes</taxon>
        <taxon>Oribatida</taxon>
        <taxon>Brachypylina</taxon>
        <taxon>Oppioidea</taxon>
        <taxon>Oppiidae</taxon>
        <taxon>Oppiella</taxon>
    </lineage>
</organism>
<evidence type="ECO:0000256" key="5">
    <source>
        <dbReference type="RuleBase" id="RU000499"/>
    </source>
</evidence>
<dbReference type="GO" id="GO:0006979">
    <property type="term" value="P:response to oxidative stress"/>
    <property type="evidence" value="ECO:0007669"/>
    <property type="project" value="InterPro"/>
</dbReference>
<name>A0A7R9LJR2_9ACAR</name>
<keyword evidence="8" id="KW-1185">Reference proteome</keyword>
<sequence length="174" mass="19668">MATNGTTDEHKTIYEFSAKDIDGNEQSLDKYRGFAVIIVNVASNCGFTKTNYKELNELYDKYEARGLRIAAFPCNQFLNQESACDVDIKEFAKKQGVKYDFYAKIDVNGDNAHPLWKWLKGQLSGFMGSFVKWNFTKFLVNRDGVPVKRFAPNTSPNKMIADIEALLDAQPSAN</sequence>
<keyword evidence="3 5" id="KW-0560">Oxidoreductase</keyword>